<dbReference type="GO" id="GO:0051787">
    <property type="term" value="F:misfolded protein binding"/>
    <property type="evidence" value="ECO:0007669"/>
    <property type="project" value="TreeGrafter"/>
</dbReference>
<feature type="compositionally biased region" description="Low complexity" evidence="2">
    <location>
        <begin position="132"/>
        <end position="150"/>
    </location>
</feature>
<dbReference type="InterPro" id="IPR001623">
    <property type="entry name" value="DnaJ_domain"/>
</dbReference>
<dbReference type="GO" id="GO:0005783">
    <property type="term" value="C:endoplasmic reticulum"/>
    <property type="evidence" value="ECO:0007669"/>
    <property type="project" value="TreeGrafter"/>
</dbReference>
<dbReference type="InterPro" id="IPR051948">
    <property type="entry name" value="Hsp70_co-chaperone_J-domain"/>
</dbReference>
<keyword evidence="1" id="KW-0143">Chaperone</keyword>
<evidence type="ECO:0000313" key="4">
    <source>
        <dbReference type="EMBL" id="KOS15400.1"/>
    </source>
</evidence>
<evidence type="ECO:0000313" key="5">
    <source>
        <dbReference type="Proteomes" id="UP000037751"/>
    </source>
</evidence>
<accession>A0A0M8MWV2</accession>
<dbReference type="PRINTS" id="PR00625">
    <property type="entry name" value="JDOMAIN"/>
</dbReference>
<comment type="caution">
    <text evidence="4">The sequence shown here is derived from an EMBL/GenBank/DDBJ whole genome shotgun (WGS) entry which is preliminary data.</text>
</comment>
<sequence>MWVASWRVQQGARRPAFRAAFSSSRLVHADERELDLYEVLGVPRDATKAQIKNQFYRLSKEHHPDVAKHEKGKDTFQRVSEAYATLSNDAQRRAYDRTLRTSTPSTSAASSSRQDTARYAWAYQRRAQAASQAASARYTPPGARASAASAKRSDDAAQRYTTQMYARMAEREARLHEARTRSGSYASPAPNPDSFRAWSQKRWSEEEHQAAMSSSTWRFLQVGTLLGGTLWLSHRLFS</sequence>
<organism evidence="4 5">
    <name type="scientific">Malassezia pachydermatis</name>
    <dbReference type="NCBI Taxonomy" id="77020"/>
    <lineage>
        <taxon>Eukaryota</taxon>
        <taxon>Fungi</taxon>
        <taxon>Dikarya</taxon>
        <taxon>Basidiomycota</taxon>
        <taxon>Ustilaginomycotina</taxon>
        <taxon>Malasseziomycetes</taxon>
        <taxon>Malasseziales</taxon>
        <taxon>Malasseziaceae</taxon>
        <taxon>Malassezia</taxon>
    </lineage>
</organism>
<dbReference type="GO" id="GO:0051087">
    <property type="term" value="F:protein-folding chaperone binding"/>
    <property type="evidence" value="ECO:0007669"/>
    <property type="project" value="TreeGrafter"/>
</dbReference>
<feature type="region of interest" description="Disordered" evidence="2">
    <location>
        <begin position="132"/>
        <end position="157"/>
    </location>
</feature>
<name>A0A0M8MWV2_9BASI</name>
<dbReference type="SMART" id="SM00271">
    <property type="entry name" value="DnaJ"/>
    <property type="match status" value="1"/>
</dbReference>
<dbReference type="InterPro" id="IPR018253">
    <property type="entry name" value="DnaJ_domain_CS"/>
</dbReference>
<gene>
    <name evidence="4" type="ORF">Malapachy_2664</name>
</gene>
<dbReference type="CDD" id="cd06257">
    <property type="entry name" value="DnaJ"/>
    <property type="match status" value="1"/>
</dbReference>
<dbReference type="Proteomes" id="UP000037751">
    <property type="component" value="Unassembled WGS sequence"/>
</dbReference>
<feature type="region of interest" description="Disordered" evidence="2">
    <location>
        <begin position="93"/>
        <end position="115"/>
    </location>
</feature>
<dbReference type="GeneID" id="28729027"/>
<dbReference type="PANTHER" id="PTHR44360">
    <property type="entry name" value="DNAJ HOMOLOG SUBFAMILY B MEMBER 9"/>
    <property type="match status" value="1"/>
</dbReference>
<feature type="domain" description="J" evidence="3">
    <location>
        <begin position="35"/>
        <end position="99"/>
    </location>
</feature>
<dbReference type="RefSeq" id="XP_017993032.1">
    <property type="nucleotide sequence ID" value="XM_018137152.1"/>
</dbReference>
<dbReference type="OrthoDB" id="445556at2759"/>
<dbReference type="Gene3D" id="1.10.287.110">
    <property type="entry name" value="DnaJ domain"/>
    <property type="match status" value="1"/>
</dbReference>
<dbReference type="EMBL" id="LGAV01000002">
    <property type="protein sequence ID" value="KOS15400.1"/>
    <property type="molecule type" value="Genomic_DNA"/>
</dbReference>
<dbReference type="VEuPathDB" id="FungiDB:Malapachy_2664"/>
<keyword evidence="5" id="KW-1185">Reference proteome</keyword>
<dbReference type="InterPro" id="IPR036869">
    <property type="entry name" value="J_dom_sf"/>
</dbReference>
<dbReference type="STRING" id="77020.A0A0M8MWV2"/>
<dbReference type="PROSITE" id="PS50076">
    <property type="entry name" value="DNAJ_2"/>
    <property type="match status" value="1"/>
</dbReference>
<dbReference type="GO" id="GO:0036503">
    <property type="term" value="P:ERAD pathway"/>
    <property type="evidence" value="ECO:0007669"/>
    <property type="project" value="TreeGrafter"/>
</dbReference>
<evidence type="ECO:0000256" key="2">
    <source>
        <dbReference type="SAM" id="MobiDB-lite"/>
    </source>
</evidence>
<evidence type="ECO:0000256" key="1">
    <source>
        <dbReference type="ARBA" id="ARBA00023186"/>
    </source>
</evidence>
<evidence type="ECO:0000259" key="3">
    <source>
        <dbReference type="PROSITE" id="PS50076"/>
    </source>
</evidence>
<feature type="compositionally biased region" description="Low complexity" evidence="2">
    <location>
        <begin position="100"/>
        <end position="115"/>
    </location>
</feature>
<dbReference type="Pfam" id="PF00226">
    <property type="entry name" value="DnaJ"/>
    <property type="match status" value="1"/>
</dbReference>
<reference evidence="4 5" key="1">
    <citation type="submission" date="2015-07" db="EMBL/GenBank/DDBJ databases">
        <title>Draft Genome Sequence of Malassezia furfur CBS1878 and Malassezia pachydermatis CBS1879.</title>
        <authorList>
            <person name="Triana S."/>
            <person name="Ohm R."/>
            <person name="Gonzalez A."/>
            <person name="DeCock H."/>
            <person name="Restrepo S."/>
            <person name="Celis A."/>
        </authorList>
    </citation>
    <scope>NUCLEOTIDE SEQUENCE [LARGE SCALE GENOMIC DNA]</scope>
    <source>
        <strain evidence="4 5">CBS 1879</strain>
    </source>
</reference>
<dbReference type="AlphaFoldDB" id="A0A0M8MWV2"/>
<dbReference type="PANTHER" id="PTHR44360:SF1">
    <property type="entry name" value="DNAJ HOMOLOG SUBFAMILY B MEMBER 9"/>
    <property type="match status" value="1"/>
</dbReference>
<protein>
    <recommendedName>
        <fullName evidence="3">J domain-containing protein</fullName>
    </recommendedName>
</protein>
<dbReference type="SUPFAM" id="SSF46565">
    <property type="entry name" value="Chaperone J-domain"/>
    <property type="match status" value="1"/>
</dbReference>
<dbReference type="PROSITE" id="PS00636">
    <property type="entry name" value="DNAJ_1"/>
    <property type="match status" value="1"/>
</dbReference>
<proteinExistence type="predicted"/>